<feature type="transmembrane region" description="Helical" evidence="3">
    <location>
        <begin position="267"/>
        <end position="289"/>
    </location>
</feature>
<feature type="domain" description="Prepilin type IV endopeptidase peptidase" evidence="4">
    <location>
        <begin position="170"/>
        <end position="276"/>
    </location>
</feature>
<accession>A0A7Z0J9F2</accession>
<dbReference type="GO" id="GO:0005886">
    <property type="term" value="C:plasma membrane"/>
    <property type="evidence" value="ECO:0007669"/>
    <property type="project" value="TreeGrafter"/>
</dbReference>
<keyword evidence="5" id="KW-0378">Hydrolase</keyword>
<dbReference type="GO" id="GO:0008168">
    <property type="term" value="F:methyltransferase activity"/>
    <property type="evidence" value="ECO:0007669"/>
    <property type="project" value="UniProtKB-KW"/>
</dbReference>
<dbReference type="PANTHER" id="PTHR30487">
    <property type="entry name" value="TYPE 4 PREPILIN-LIKE PROTEINS LEADER PEPTIDE-PROCESSING ENZYME"/>
    <property type="match status" value="1"/>
</dbReference>
<dbReference type="RefSeq" id="WP_179821489.1">
    <property type="nucleotide sequence ID" value="NZ_JACCFS010000001.1"/>
</dbReference>
<sequence>MTTPSTLGLDPTLWTVAAIACLALLGLGVGHTAGRLVHLFGAADASGDPLPGGAPRTLTAPAGQSEAAAPASEGGSVAGTTPAPAEAEDDEGPPPPRCPFCRAELAFVPWTPTVASRAFRRRGACPHCEQVIRPHLAVVVATGALFAVVGIVAATEPRWSPADLLAVLWLAALTAVLSVIDLRVLRLPDPLVGPGYAIAFLLLAAAVFLPPTGQGLDRAGAALVSMVLVTVLYWLLWRVSPRGFGFGDVKLSGLTGLYAGWAAGPMGALVAVFWAFAAFSAVGLVLLALRRLRPMQPFPLGPFMLCATLVTVLVGAPLVVHL</sequence>
<evidence type="ECO:0000313" key="6">
    <source>
        <dbReference type="Proteomes" id="UP000572051"/>
    </source>
</evidence>
<keyword evidence="5" id="KW-0808">Transferase</keyword>
<feature type="transmembrane region" description="Helical" evidence="3">
    <location>
        <begin position="166"/>
        <end position="184"/>
    </location>
</feature>
<dbReference type="InterPro" id="IPR050882">
    <property type="entry name" value="Prepilin_peptidase/N-MTase"/>
</dbReference>
<feature type="transmembrane region" description="Helical" evidence="3">
    <location>
        <begin position="12"/>
        <end position="30"/>
    </location>
</feature>
<keyword evidence="6" id="KW-1185">Reference proteome</keyword>
<dbReference type="GO" id="GO:0006465">
    <property type="term" value="P:signal peptide processing"/>
    <property type="evidence" value="ECO:0007669"/>
    <property type="project" value="TreeGrafter"/>
</dbReference>
<evidence type="ECO:0000256" key="1">
    <source>
        <dbReference type="ARBA" id="ARBA00005801"/>
    </source>
</evidence>
<evidence type="ECO:0000313" key="5">
    <source>
        <dbReference type="EMBL" id="NYJ33330.1"/>
    </source>
</evidence>
<dbReference type="Pfam" id="PF01478">
    <property type="entry name" value="Peptidase_A24"/>
    <property type="match status" value="1"/>
</dbReference>
<name>A0A7Z0J9F2_9ACTN</name>
<proteinExistence type="inferred from homology"/>
<comment type="similarity">
    <text evidence="1">Belongs to the peptidase A24 family.</text>
</comment>
<comment type="caution">
    <text evidence="5">The sequence shown here is derived from an EMBL/GenBank/DDBJ whole genome shotgun (WGS) entry which is preliminary data.</text>
</comment>
<dbReference type="EC" id="3.4.23.43" evidence="5"/>
<dbReference type="GO" id="GO:0032259">
    <property type="term" value="P:methylation"/>
    <property type="evidence" value="ECO:0007669"/>
    <property type="project" value="UniProtKB-KW"/>
</dbReference>
<dbReference type="PANTHER" id="PTHR30487:SF0">
    <property type="entry name" value="PREPILIN LEADER PEPTIDASE_N-METHYLTRANSFERASE-RELATED"/>
    <property type="match status" value="1"/>
</dbReference>
<feature type="compositionally biased region" description="Low complexity" evidence="2">
    <location>
        <begin position="60"/>
        <end position="85"/>
    </location>
</feature>
<feature type="region of interest" description="Disordered" evidence="2">
    <location>
        <begin position="51"/>
        <end position="95"/>
    </location>
</feature>
<evidence type="ECO:0000256" key="3">
    <source>
        <dbReference type="SAM" id="Phobius"/>
    </source>
</evidence>
<reference evidence="5 6" key="1">
    <citation type="submission" date="2020-07" db="EMBL/GenBank/DDBJ databases">
        <title>Sequencing the genomes of 1000 actinobacteria strains.</title>
        <authorList>
            <person name="Klenk H.-P."/>
        </authorList>
    </citation>
    <scope>NUCLEOTIDE SEQUENCE [LARGE SCALE GENOMIC DNA]</scope>
    <source>
        <strain evidence="5 6">DSM 44442</strain>
    </source>
</reference>
<feature type="transmembrane region" description="Helical" evidence="3">
    <location>
        <begin position="136"/>
        <end position="154"/>
    </location>
</feature>
<feature type="transmembrane region" description="Helical" evidence="3">
    <location>
        <begin position="219"/>
        <end position="236"/>
    </location>
</feature>
<feature type="transmembrane region" description="Helical" evidence="3">
    <location>
        <begin position="243"/>
        <end position="261"/>
    </location>
</feature>
<feature type="transmembrane region" description="Helical" evidence="3">
    <location>
        <begin position="196"/>
        <end position="213"/>
    </location>
</feature>
<dbReference type="EC" id="2.1.1.-" evidence="5"/>
<dbReference type="EMBL" id="JACCFS010000001">
    <property type="protein sequence ID" value="NYJ33330.1"/>
    <property type="molecule type" value="Genomic_DNA"/>
</dbReference>
<dbReference type="InterPro" id="IPR000045">
    <property type="entry name" value="Prepilin_IV_endopep_pep"/>
</dbReference>
<protein>
    <submittedName>
        <fullName evidence="5">Leader peptidase (Prepilin peptidase)/N-methyltransferase</fullName>
        <ecNumber evidence="5">2.1.1.-</ecNumber>
        <ecNumber evidence="5">3.4.23.43</ecNumber>
    </submittedName>
</protein>
<keyword evidence="3" id="KW-1133">Transmembrane helix</keyword>
<dbReference type="GO" id="GO:0004190">
    <property type="term" value="F:aspartic-type endopeptidase activity"/>
    <property type="evidence" value="ECO:0007669"/>
    <property type="project" value="UniProtKB-EC"/>
</dbReference>
<evidence type="ECO:0000256" key="2">
    <source>
        <dbReference type="SAM" id="MobiDB-lite"/>
    </source>
</evidence>
<organism evidence="5 6">
    <name type="scientific">Nocardiopsis aegyptia</name>
    <dbReference type="NCBI Taxonomy" id="220378"/>
    <lineage>
        <taxon>Bacteria</taxon>
        <taxon>Bacillati</taxon>
        <taxon>Actinomycetota</taxon>
        <taxon>Actinomycetes</taxon>
        <taxon>Streptosporangiales</taxon>
        <taxon>Nocardiopsidaceae</taxon>
        <taxon>Nocardiopsis</taxon>
    </lineage>
</organism>
<keyword evidence="3" id="KW-0472">Membrane</keyword>
<feature type="transmembrane region" description="Helical" evidence="3">
    <location>
        <begin position="301"/>
        <end position="320"/>
    </location>
</feature>
<keyword evidence="3" id="KW-0812">Transmembrane</keyword>
<evidence type="ECO:0000259" key="4">
    <source>
        <dbReference type="Pfam" id="PF01478"/>
    </source>
</evidence>
<dbReference type="Gene3D" id="1.20.120.1220">
    <property type="match status" value="1"/>
</dbReference>
<gene>
    <name evidence="5" type="ORF">HNR10_001211</name>
</gene>
<dbReference type="AlphaFoldDB" id="A0A7Z0J9F2"/>
<keyword evidence="5" id="KW-0489">Methyltransferase</keyword>
<dbReference type="Proteomes" id="UP000572051">
    <property type="component" value="Unassembled WGS sequence"/>
</dbReference>